<evidence type="ECO:0000256" key="6">
    <source>
        <dbReference type="ARBA" id="ARBA00023136"/>
    </source>
</evidence>
<dbReference type="InterPro" id="IPR011417">
    <property type="entry name" value="ANTH_dom"/>
</dbReference>
<evidence type="ECO:0000256" key="7">
    <source>
        <dbReference type="ARBA" id="ARBA00023176"/>
    </source>
</evidence>
<dbReference type="GO" id="GO:0005905">
    <property type="term" value="C:clathrin-coated pit"/>
    <property type="evidence" value="ECO:0007669"/>
    <property type="project" value="UniProtKB-SubCell"/>
</dbReference>
<dbReference type="InterPro" id="IPR045192">
    <property type="entry name" value="AP180-like"/>
</dbReference>
<evidence type="ECO:0000256" key="8">
    <source>
        <dbReference type="ARBA" id="ARBA00023329"/>
    </source>
</evidence>
<evidence type="ECO:0000256" key="1">
    <source>
        <dbReference type="ARBA" id="ARBA00004132"/>
    </source>
</evidence>
<keyword evidence="7" id="KW-0168">Coated pit</keyword>
<keyword evidence="6" id="KW-0472">Membrane</keyword>
<sequence length="363" mass="41525">MATKFRTVIGILKDKASLIKATLSITNRHTSATRVAVQRATTHDTSSPPSERRVSAVLGSEGSRRASCACIEALMDRLNATRSAAVALKCLVVAHNIVSRGSFILRDQLSIYPSSGGHNFLNLSTFHDKSDTATWKLSSWVRWYAAVVEQNLVVSRVVGYYFSNEVSNLGNFKIRRDREEKLLALLTSEMLSEVEALVGFVEITRDAPDSWTELQKNDLVYKVVRLVGEDYKLVQYELTLRMKEIGERTKGTSYDELTRLQSELKRLEDCKERLMSLFLVKKRDSDFWDLIDQVKMKVEETIMERENQKLVRFGERQFFHEKNESSRFWNNNPFIESEDELYRLRSSTGGWSSNLALMPALSV</sequence>
<dbReference type="EMBL" id="BTGU01000010">
    <property type="protein sequence ID" value="GMN40064.1"/>
    <property type="molecule type" value="Genomic_DNA"/>
</dbReference>
<dbReference type="PANTHER" id="PTHR22951:SF24">
    <property type="entry name" value="ENTH DOMAIN-CONTAINING PROTEIN"/>
    <property type="match status" value="1"/>
</dbReference>
<evidence type="ECO:0000256" key="4">
    <source>
        <dbReference type="ARBA" id="ARBA00022583"/>
    </source>
</evidence>
<evidence type="ECO:0000313" key="11">
    <source>
        <dbReference type="Proteomes" id="UP001187192"/>
    </source>
</evidence>
<evidence type="ECO:0000256" key="3">
    <source>
        <dbReference type="ARBA" id="ARBA00004600"/>
    </source>
</evidence>
<comment type="caution">
    <text evidence="10">The sequence shown here is derived from an EMBL/GenBank/DDBJ whole genome shotgun (WGS) entry which is preliminary data.</text>
</comment>
<dbReference type="AlphaFoldDB" id="A0AA87ZMV3"/>
<dbReference type="SMART" id="SM00273">
    <property type="entry name" value="ENTH"/>
    <property type="match status" value="1"/>
</dbReference>
<dbReference type="GO" id="GO:0030136">
    <property type="term" value="C:clathrin-coated vesicle"/>
    <property type="evidence" value="ECO:0007669"/>
    <property type="project" value="UniProtKB-SubCell"/>
</dbReference>
<organism evidence="10 11">
    <name type="scientific">Ficus carica</name>
    <name type="common">Common fig</name>
    <dbReference type="NCBI Taxonomy" id="3494"/>
    <lineage>
        <taxon>Eukaryota</taxon>
        <taxon>Viridiplantae</taxon>
        <taxon>Streptophyta</taxon>
        <taxon>Embryophyta</taxon>
        <taxon>Tracheophyta</taxon>
        <taxon>Spermatophyta</taxon>
        <taxon>Magnoliopsida</taxon>
        <taxon>eudicotyledons</taxon>
        <taxon>Gunneridae</taxon>
        <taxon>Pentapetalae</taxon>
        <taxon>rosids</taxon>
        <taxon>fabids</taxon>
        <taxon>Rosales</taxon>
        <taxon>Moraceae</taxon>
        <taxon>Ficeae</taxon>
        <taxon>Ficus</taxon>
    </lineage>
</organism>
<keyword evidence="11" id="KW-1185">Reference proteome</keyword>
<keyword evidence="4" id="KW-0254">Endocytosis</keyword>
<dbReference type="SUPFAM" id="SSF48464">
    <property type="entry name" value="ENTH/VHS domain"/>
    <property type="match status" value="1"/>
</dbReference>
<keyword evidence="8" id="KW-0968">Cytoplasmic vesicle</keyword>
<dbReference type="InterPro" id="IPR013809">
    <property type="entry name" value="ENTH"/>
</dbReference>
<protein>
    <recommendedName>
        <fullName evidence="9">ENTH domain-containing protein</fullName>
    </recommendedName>
</protein>
<dbReference type="Pfam" id="PF07651">
    <property type="entry name" value="ANTH"/>
    <property type="match status" value="1"/>
</dbReference>
<dbReference type="GO" id="GO:0005546">
    <property type="term" value="F:phosphatidylinositol-4,5-bisphosphate binding"/>
    <property type="evidence" value="ECO:0007669"/>
    <property type="project" value="TreeGrafter"/>
</dbReference>
<dbReference type="InterPro" id="IPR008942">
    <property type="entry name" value="ENTH_VHS"/>
</dbReference>
<comment type="subcellular location">
    <subcellularLocation>
        <location evidence="1">Cytoplasmic vesicle</location>
        <location evidence="1">Clathrin-coated vesicle</location>
    </subcellularLocation>
    <subcellularLocation>
        <location evidence="2">Golgi apparatus</location>
    </subcellularLocation>
    <subcellularLocation>
        <location evidence="3">Membrane</location>
        <location evidence="3">Clathrin-coated pit</location>
    </subcellularLocation>
</comment>
<dbReference type="Gramene" id="FCD_00035611-RA">
    <property type="protein sequence ID" value="FCD_00035611-RA:cds"/>
    <property type="gene ID" value="FCD_00035611"/>
</dbReference>
<name>A0AA87ZMV3_FICCA</name>
<dbReference type="GO" id="GO:0000149">
    <property type="term" value="F:SNARE binding"/>
    <property type="evidence" value="ECO:0007669"/>
    <property type="project" value="TreeGrafter"/>
</dbReference>
<accession>A0AA87ZMV3</accession>
<proteinExistence type="predicted"/>
<gene>
    <name evidence="10" type="ORF">TIFTF001_009291</name>
</gene>
<dbReference type="CDD" id="cd16987">
    <property type="entry name" value="ANTH_N_AP180_plant"/>
    <property type="match status" value="1"/>
</dbReference>
<dbReference type="GO" id="GO:0006900">
    <property type="term" value="P:vesicle budding from membrane"/>
    <property type="evidence" value="ECO:0007669"/>
    <property type="project" value="TreeGrafter"/>
</dbReference>
<feature type="domain" description="ENTH" evidence="9">
    <location>
        <begin position="25"/>
        <end position="162"/>
    </location>
</feature>
<dbReference type="Gene3D" id="1.25.40.90">
    <property type="match status" value="1"/>
</dbReference>
<evidence type="ECO:0000259" key="9">
    <source>
        <dbReference type="PROSITE" id="PS50942"/>
    </source>
</evidence>
<keyword evidence="5" id="KW-0333">Golgi apparatus</keyword>
<dbReference type="FunFam" id="1.25.40.90:FF:000035">
    <property type="entry name" value="Putative clathrin assembly protein At4g40080"/>
    <property type="match status" value="1"/>
</dbReference>
<dbReference type="Proteomes" id="UP001187192">
    <property type="component" value="Unassembled WGS sequence"/>
</dbReference>
<dbReference type="GO" id="GO:0032050">
    <property type="term" value="F:clathrin heavy chain binding"/>
    <property type="evidence" value="ECO:0007669"/>
    <property type="project" value="TreeGrafter"/>
</dbReference>
<dbReference type="GO" id="GO:0005545">
    <property type="term" value="F:1-phosphatidylinositol binding"/>
    <property type="evidence" value="ECO:0007669"/>
    <property type="project" value="TreeGrafter"/>
</dbReference>
<evidence type="ECO:0000256" key="2">
    <source>
        <dbReference type="ARBA" id="ARBA00004555"/>
    </source>
</evidence>
<dbReference type="PANTHER" id="PTHR22951">
    <property type="entry name" value="CLATHRIN ASSEMBLY PROTEIN"/>
    <property type="match status" value="1"/>
</dbReference>
<dbReference type="GO" id="GO:0048268">
    <property type="term" value="P:clathrin coat assembly"/>
    <property type="evidence" value="ECO:0007669"/>
    <property type="project" value="InterPro"/>
</dbReference>
<dbReference type="PROSITE" id="PS50942">
    <property type="entry name" value="ENTH"/>
    <property type="match status" value="1"/>
</dbReference>
<dbReference type="InterPro" id="IPR048050">
    <property type="entry name" value="ANTH_N_plant"/>
</dbReference>
<reference evidence="10" key="1">
    <citation type="submission" date="2023-07" db="EMBL/GenBank/DDBJ databases">
        <title>draft genome sequence of fig (Ficus carica).</title>
        <authorList>
            <person name="Takahashi T."/>
            <person name="Nishimura K."/>
        </authorList>
    </citation>
    <scope>NUCLEOTIDE SEQUENCE</scope>
</reference>
<dbReference type="GO" id="GO:0072583">
    <property type="term" value="P:clathrin-dependent endocytosis"/>
    <property type="evidence" value="ECO:0007669"/>
    <property type="project" value="InterPro"/>
</dbReference>
<evidence type="ECO:0000313" key="10">
    <source>
        <dbReference type="EMBL" id="GMN40064.1"/>
    </source>
</evidence>
<dbReference type="GO" id="GO:0005794">
    <property type="term" value="C:Golgi apparatus"/>
    <property type="evidence" value="ECO:0007669"/>
    <property type="project" value="UniProtKB-SubCell"/>
</dbReference>
<evidence type="ECO:0000256" key="5">
    <source>
        <dbReference type="ARBA" id="ARBA00023034"/>
    </source>
</evidence>